<dbReference type="RefSeq" id="WP_161885080.1">
    <property type="nucleotide sequence ID" value="NZ_CP017146.1"/>
</dbReference>
<gene>
    <name evidence="3" type="ORF">BHD05_02795</name>
</gene>
<evidence type="ECO:0000313" key="4">
    <source>
        <dbReference type="Proteomes" id="UP000464507"/>
    </source>
</evidence>
<dbReference type="KEGG" id="mant:BHD05_02795"/>
<keyword evidence="2" id="KW-0378">Hydrolase</keyword>
<dbReference type="AlphaFoldDB" id="A0A7L5AH64"/>
<dbReference type="InterPro" id="IPR023214">
    <property type="entry name" value="HAD_sf"/>
</dbReference>
<evidence type="ECO:0000256" key="2">
    <source>
        <dbReference type="ARBA" id="ARBA00022801"/>
    </source>
</evidence>
<proteinExistence type="inferred from homology"/>
<dbReference type="Proteomes" id="UP000464507">
    <property type="component" value="Chromosome"/>
</dbReference>
<evidence type="ECO:0000313" key="3">
    <source>
        <dbReference type="EMBL" id="QHO68724.1"/>
    </source>
</evidence>
<accession>A0A7L5AH64</accession>
<dbReference type="PRINTS" id="PR00413">
    <property type="entry name" value="HADHALOGNASE"/>
</dbReference>
<dbReference type="Gene3D" id="3.40.50.1000">
    <property type="entry name" value="HAD superfamily/HAD-like"/>
    <property type="match status" value="1"/>
</dbReference>
<reference evidence="3 4" key="1">
    <citation type="submission" date="2016-09" db="EMBL/GenBank/DDBJ databases">
        <title>Complete genome sequence of microbes from the polar regions.</title>
        <authorList>
            <person name="Liao L."/>
            <person name="Chen B."/>
        </authorList>
    </citation>
    <scope>NUCLEOTIDE SEQUENCE [LARGE SCALE GENOMIC DNA]</scope>
    <source>
        <strain evidence="3 4">ZS314</strain>
    </source>
</reference>
<dbReference type="OrthoDB" id="3774052at2"/>
<protein>
    <submittedName>
        <fullName evidence="3">Haloacid dehalogenase, type II</fullName>
    </submittedName>
</protein>
<dbReference type="SUPFAM" id="SSF56784">
    <property type="entry name" value="HAD-like"/>
    <property type="match status" value="1"/>
</dbReference>
<name>A0A7L5AH64_9MICO</name>
<dbReference type="InterPro" id="IPR006328">
    <property type="entry name" value="2-HAD"/>
</dbReference>
<dbReference type="InterPro" id="IPR006439">
    <property type="entry name" value="HAD-SF_hydro_IA"/>
</dbReference>
<dbReference type="InterPro" id="IPR023198">
    <property type="entry name" value="PGP-like_dom2"/>
</dbReference>
<dbReference type="Pfam" id="PF00702">
    <property type="entry name" value="Hydrolase"/>
    <property type="match status" value="1"/>
</dbReference>
<dbReference type="PANTHER" id="PTHR43316">
    <property type="entry name" value="HYDROLASE, HALOACID DELAHOGENASE-RELATED"/>
    <property type="match status" value="1"/>
</dbReference>
<dbReference type="Gene3D" id="1.10.150.240">
    <property type="entry name" value="Putative phosphatase, domain 2"/>
    <property type="match status" value="1"/>
</dbReference>
<dbReference type="InterPro" id="IPR051540">
    <property type="entry name" value="S-2-haloacid_dehalogenase"/>
</dbReference>
<dbReference type="PANTHER" id="PTHR43316:SF3">
    <property type="entry name" value="HALOACID DEHALOGENASE, TYPE II (AFU_ORTHOLOGUE AFUA_2G07750)-RELATED"/>
    <property type="match status" value="1"/>
</dbReference>
<comment type="similarity">
    <text evidence="1">Belongs to the HAD-like hydrolase superfamily. S-2-haloalkanoic acid dehalogenase family.</text>
</comment>
<dbReference type="SFLD" id="SFLDG01129">
    <property type="entry name" value="C1.5:_HAD__Beta-PGM__Phosphata"/>
    <property type="match status" value="1"/>
</dbReference>
<dbReference type="GO" id="GO:0019120">
    <property type="term" value="F:hydrolase activity, acting on acid halide bonds, in C-halide compounds"/>
    <property type="evidence" value="ECO:0007669"/>
    <property type="project" value="InterPro"/>
</dbReference>
<dbReference type="EMBL" id="CP017146">
    <property type="protein sequence ID" value="QHO68724.1"/>
    <property type="molecule type" value="Genomic_DNA"/>
</dbReference>
<keyword evidence="4" id="KW-1185">Reference proteome</keyword>
<dbReference type="InterPro" id="IPR036412">
    <property type="entry name" value="HAD-like_sf"/>
</dbReference>
<evidence type="ECO:0000256" key="1">
    <source>
        <dbReference type="ARBA" id="ARBA00008106"/>
    </source>
</evidence>
<dbReference type="NCBIfam" id="TIGR01428">
    <property type="entry name" value="HAD_type_II"/>
    <property type="match status" value="1"/>
</dbReference>
<organism evidence="3 4">
    <name type="scientific">Marisediminicola antarctica</name>
    <dbReference type="NCBI Taxonomy" id="674079"/>
    <lineage>
        <taxon>Bacteria</taxon>
        <taxon>Bacillati</taxon>
        <taxon>Actinomycetota</taxon>
        <taxon>Actinomycetes</taxon>
        <taxon>Micrococcales</taxon>
        <taxon>Microbacteriaceae</taxon>
        <taxon>Marisediminicola</taxon>
    </lineage>
</organism>
<dbReference type="SFLD" id="SFLDS00003">
    <property type="entry name" value="Haloacid_Dehalogenase"/>
    <property type="match status" value="1"/>
</dbReference>
<sequence length="223" mass="23226">MPSRPAVIVFDVNETLSDMAPLAQRFDDVGAPPQLAGEWFAALLRDGFALAAVGSSAPFATIAAELLRARLAGFSLDREPGDAVSYILGGFRELGLHADVAPGVRALGAVGHRLVTLTNGSAQIAQKLLGDAGLVDQFEAMLTVENAPVWKPARAAYLHAVVRCGAAPADMLLVAVHPWDIHGASLAGLRTAWVNRSGATYPSYFAAPDHVVTGIDALPALVG</sequence>